<dbReference type="AlphaFoldDB" id="A0A7I4FK30"/>
<feature type="transmembrane region" description="Helical" evidence="1">
    <location>
        <begin position="50"/>
        <end position="70"/>
    </location>
</feature>
<proteinExistence type="predicted"/>
<evidence type="ECO:0000313" key="3">
    <source>
        <dbReference type="Proteomes" id="UP000006727"/>
    </source>
</evidence>
<feature type="transmembrane region" description="Helical" evidence="1">
    <location>
        <begin position="294"/>
        <end position="317"/>
    </location>
</feature>
<feature type="transmembrane region" description="Helical" evidence="1">
    <location>
        <begin position="21"/>
        <end position="44"/>
    </location>
</feature>
<evidence type="ECO:0008006" key="4">
    <source>
        <dbReference type="Google" id="ProtNLM"/>
    </source>
</evidence>
<gene>
    <name evidence="2" type="primary">LOC112278994</name>
</gene>
<sequence>MAEPEESVLGRVKRNMGHKLVWEELGGSVGDLGTFVPIVLALVLVNGLDLGTTLVFTGAYNVVTGLLFGVPMPVQPMKSIAAVAITEGDPLSLNQIMAAGLSTALVLAILGITGDRPWLGMDGLVMALSALCFIVLTTGAGGGGIHECGSDNVGLLEGAEDESITRRERRMREGRFVGLPTALLVFIVGVLLAIARDPGVISKLHFGPSIPHFLTITKEDWKIGFMRAAIPQLPLSILNSVIAVCKLSNDLFPSKDVSPFKVSVSVGLMNLVGCWWGAMPVCHGAGGLAGQYRFGAKTGMAVVFLGSAKMFLGLVFGTSLVQLLAQFPIGLLGVLLLFSGLELAMACRDQNMRTDAFVMLTVSVISLTNSSSALGFGCGTALSALLHARNMDLWVRLWRRVSHRGPASRRSPSGYDILSQNPP</sequence>
<feature type="transmembrane region" description="Helical" evidence="1">
    <location>
        <begin position="262"/>
        <end position="282"/>
    </location>
</feature>
<organism evidence="2 3">
    <name type="scientific">Physcomitrium patens</name>
    <name type="common">Spreading-leaved earth moss</name>
    <name type="synonym">Physcomitrella patens</name>
    <dbReference type="NCBI Taxonomy" id="3218"/>
    <lineage>
        <taxon>Eukaryota</taxon>
        <taxon>Viridiplantae</taxon>
        <taxon>Streptophyta</taxon>
        <taxon>Embryophyta</taxon>
        <taxon>Bryophyta</taxon>
        <taxon>Bryophytina</taxon>
        <taxon>Bryopsida</taxon>
        <taxon>Funariidae</taxon>
        <taxon>Funariales</taxon>
        <taxon>Funariaceae</taxon>
        <taxon>Physcomitrium</taxon>
    </lineage>
</organism>
<keyword evidence="1" id="KW-0812">Transmembrane</keyword>
<reference evidence="2" key="3">
    <citation type="submission" date="2020-12" db="UniProtKB">
        <authorList>
            <consortium name="EnsemblPlants"/>
        </authorList>
    </citation>
    <scope>IDENTIFICATION</scope>
</reference>
<feature type="transmembrane region" description="Helical" evidence="1">
    <location>
        <begin position="356"/>
        <end position="386"/>
    </location>
</feature>
<dbReference type="EMBL" id="ABEU02000002">
    <property type="status" value="NOT_ANNOTATED_CDS"/>
    <property type="molecule type" value="Genomic_DNA"/>
</dbReference>
<keyword evidence="1" id="KW-0472">Membrane</keyword>
<feature type="transmembrane region" description="Helical" evidence="1">
    <location>
        <begin position="118"/>
        <end position="136"/>
    </location>
</feature>
<keyword evidence="1" id="KW-1133">Transmembrane helix</keyword>
<dbReference type="Pfam" id="PF16983">
    <property type="entry name" value="MFS_MOT1"/>
    <property type="match status" value="2"/>
</dbReference>
<feature type="transmembrane region" description="Helical" evidence="1">
    <location>
        <begin position="176"/>
        <end position="195"/>
    </location>
</feature>
<accession>A0A7I4FK30</accession>
<evidence type="ECO:0000256" key="1">
    <source>
        <dbReference type="SAM" id="Phobius"/>
    </source>
</evidence>
<dbReference type="InterPro" id="IPR031563">
    <property type="entry name" value="MOT1/MOT2"/>
</dbReference>
<dbReference type="PANTHER" id="PTHR31970:SF0">
    <property type="entry name" value="MOLYBDATE TRANSPORTER 1"/>
    <property type="match status" value="1"/>
</dbReference>
<protein>
    <recommendedName>
        <fullName evidence="4">Sulfate transporter</fullName>
    </recommendedName>
</protein>
<evidence type="ECO:0000313" key="2">
    <source>
        <dbReference type="EnsemblPlants" id="Pp3c2_20160V3.6"/>
    </source>
</evidence>
<dbReference type="Gramene" id="Pp3c2_20160V3.6">
    <property type="protein sequence ID" value="Pp3c2_20160V3.6"/>
    <property type="gene ID" value="Pp3c2_20160"/>
</dbReference>
<dbReference type="EnsemblPlants" id="Pp3c2_20160V3.6">
    <property type="protein sequence ID" value="Pp3c2_20160V3.6"/>
    <property type="gene ID" value="Pp3c2_20160"/>
</dbReference>
<dbReference type="GO" id="GO:0015098">
    <property type="term" value="F:molybdate ion transmembrane transporter activity"/>
    <property type="evidence" value="ECO:0007669"/>
    <property type="project" value="InterPro"/>
</dbReference>
<reference evidence="2 3" key="1">
    <citation type="journal article" date="2008" name="Science">
        <title>The Physcomitrella genome reveals evolutionary insights into the conquest of land by plants.</title>
        <authorList>
            <person name="Rensing S."/>
            <person name="Lang D."/>
            <person name="Zimmer A."/>
            <person name="Terry A."/>
            <person name="Salamov A."/>
            <person name="Shapiro H."/>
            <person name="Nishiyama T."/>
            <person name="Perroud P.-F."/>
            <person name="Lindquist E."/>
            <person name="Kamisugi Y."/>
            <person name="Tanahashi T."/>
            <person name="Sakakibara K."/>
            <person name="Fujita T."/>
            <person name="Oishi K."/>
            <person name="Shin-I T."/>
            <person name="Kuroki Y."/>
            <person name="Toyoda A."/>
            <person name="Suzuki Y."/>
            <person name="Hashimoto A."/>
            <person name="Yamaguchi K."/>
            <person name="Sugano A."/>
            <person name="Kohara Y."/>
            <person name="Fujiyama A."/>
            <person name="Anterola A."/>
            <person name="Aoki S."/>
            <person name="Ashton N."/>
            <person name="Barbazuk W.B."/>
            <person name="Barker E."/>
            <person name="Bennetzen J."/>
            <person name="Bezanilla M."/>
            <person name="Blankenship R."/>
            <person name="Cho S.H."/>
            <person name="Dutcher S."/>
            <person name="Estelle M."/>
            <person name="Fawcett J.A."/>
            <person name="Gundlach H."/>
            <person name="Hanada K."/>
            <person name="Heyl A."/>
            <person name="Hicks K.A."/>
            <person name="Hugh J."/>
            <person name="Lohr M."/>
            <person name="Mayer K."/>
            <person name="Melkozernov A."/>
            <person name="Murata T."/>
            <person name="Nelson D."/>
            <person name="Pils B."/>
            <person name="Prigge M."/>
            <person name="Reiss B."/>
            <person name="Renner T."/>
            <person name="Rombauts S."/>
            <person name="Rushton P."/>
            <person name="Sanderfoot A."/>
            <person name="Schween G."/>
            <person name="Shiu S.-H."/>
            <person name="Stueber K."/>
            <person name="Theodoulou F.L."/>
            <person name="Tu H."/>
            <person name="Van de Peer Y."/>
            <person name="Verrier P.J."/>
            <person name="Waters E."/>
            <person name="Wood A."/>
            <person name="Yang L."/>
            <person name="Cove D."/>
            <person name="Cuming A."/>
            <person name="Hasebe M."/>
            <person name="Lucas S."/>
            <person name="Mishler D.B."/>
            <person name="Reski R."/>
            <person name="Grigoriev I."/>
            <person name="Quatrano R.S."/>
            <person name="Boore J.L."/>
        </authorList>
    </citation>
    <scope>NUCLEOTIDE SEQUENCE [LARGE SCALE GENOMIC DNA]</scope>
    <source>
        <strain evidence="2 3">cv. Gransden 2004</strain>
    </source>
</reference>
<name>A0A7I4FK30_PHYPA</name>
<feature type="transmembrane region" description="Helical" evidence="1">
    <location>
        <begin position="323"/>
        <end position="344"/>
    </location>
</feature>
<feature type="transmembrane region" description="Helical" evidence="1">
    <location>
        <begin position="91"/>
        <end position="112"/>
    </location>
</feature>
<keyword evidence="3" id="KW-1185">Reference proteome</keyword>
<dbReference type="PANTHER" id="PTHR31970">
    <property type="match status" value="1"/>
</dbReference>
<dbReference type="Proteomes" id="UP000006727">
    <property type="component" value="Chromosome 2"/>
</dbReference>
<reference evidence="2 3" key="2">
    <citation type="journal article" date="2018" name="Plant J.">
        <title>The Physcomitrella patens chromosome-scale assembly reveals moss genome structure and evolution.</title>
        <authorList>
            <person name="Lang D."/>
            <person name="Ullrich K.K."/>
            <person name="Murat F."/>
            <person name="Fuchs J."/>
            <person name="Jenkins J."/>
            <person name="Haas F.B."/>
            <person name="Piednoel M."/>
            <person name="Gundlach H."/>
            <person name="Van Bel M."/>
            <person name="Meyberg R."/>
            <person name="Vives C."/>
            <person name="Morata J."/>
            <person name="Symeonidi A."/>
            <person name="Hiss M."/>
            <person name="Muchero W."/>
            <person name="Kamisugi Y."/>
            <person name="Saleh O."/>
            <person name="Blanc G."/>
            <person name="Decker E.L."/>
            <person name="van Gessel N."/>
            <person name="Grimwood J."/>
            <person name="Hayes R.D."/>
            <person name="Graham S.W."/>
            <person name="Gunter L.E."/>
            <person name="McDaniel S.F."/>
            <person name="Hoernstein S.N.W."/>
            <person name="Larsson A."/>
            <person name="Li F.W."/>
            <person name="Perroud P.F."/>
            <person name="Phillips J."/>
            <person name="Ranjan P."/>
            <person name="Rokshar D.S."/>
            <person name="Rothfels C.J."/>
            <person name="Schneider L."/>
            <person name="Shu S."/>
            <person name="Stevenson D.W."/>
            <person name="Thummler F."/>
            <person name="Tillich M."/>
            <person name="Villarreal Aguilar J.C."/>
            <person name="Widiez T."/>
            <person name="Wong G.K."/>
            <person name="Wymore A."/>
            <person name="Zhang Y."/>
            <person name="Zimmer A.D."/>
            <person name="Quatrano R.S."/>
            <person name="Mayer K.F.X."/>
            <person name="Goodstein D."/>
            <person name="Casacuberta J.M."/>
            <person name="Vandepoele K."/>
            <person name="Reski R."/>
            <person name="Cuming A.C."/>
            <person name="Tuskan G.A."/>
            <person name="Maumus F."/>
            <person name="Salse J."/>
            <person name="Schmutz J."/>
            <person name="Rensing S.A."/>
        </authorList>
    </citation>
    <scope>NUCLEOTIDE SEQUENCE [LARGE SCALE GENOMIC DNA]</scope>
    <source>
        <strain evidence="2 3">cv. Gransden 2004</strain>
    </source>
</reference>